<dbReference type="HOGENOM" id="CLU_485328_0_0_1"/>
<feature type="transmembrane region" description="Helical" evidence="13">
    <location>
        <begin position="457"/>
        <end position="479"/>
    </location>
</feature>
<keyword evidence="9" id="KW-0869">Chloride channel</keyword>
<dbReference type="AlphaFoldDB" id="B8BXG8"/>
<keyword evidence="10" id="KW-0325">Glycoprotein</keyword>
<evidence type="ECO:0000256" key="3">
    <source>
        <dbReference type="ARBA" id="ARBA00022448"/>
    </source>
</evidence>
<feature type="transmembrane region" description="Helical" evidence="13">
    <location>
        <begin position="52"/>
        <end position="77"/>
    </location>
</feature>
<evidence type="ECO:0000256" key="4">
    <source>
        <dbReference type="ARBA" id="ARBA00022475"/>
    </source>
</evidence>
<keyword evidence="15" id="KW-1185">Reference proteome</keyword>
<keyword evidence="7" id="KW-0406">Ion transport</keyword>
<reference evidence="14 15" key="2">
    <citation type="journal article" date="2008" name="Nature">
        <title>The Phaeodactylum genome reveals the evolutionary history of diatom genomes.</title>
        <authorList>
            <person name="Bowler C."/>
            <person name="Allen A.E."/>
            <person name="Badger J.H."/>
            <person name="Grimwood J."/>
            <person name="Jabbari K."/>
            <person name="Kuo A."/>
            <person name="Maheswari U."/>
            <person name="Martens C."/>
            <person name="Maumus F."/>
            <person name="Otillar R.P."/>
            <person name="Rayko E."/>
            <person name="Salamov A."/>
            <person name="Vandepoele K."/>
            <person name="Beszteri B."/>
            <person name="Gruber A."/>
            <person name="Heijde M."/>
            <person name="Katinka M."/>
            <person name="Mock T."/>
            <person name="Valentin K."/>
            <person name="Verret F."/>
            <person name="Berges J.A."/>
            <person name="Brownlee C."/>
            <person name="Cadoret J.P."/>
            <person name="Chiovitti A."/>
            <person name="Choi C.J."/>
            <person name="Coesel S."/>
            <person name="De Martino A."/>
            <person name="Detter J.C."/>
            <person name="Durkin C."/>
            <person name="Falciatore A."/>
            <person name="Fournet J."/>
            <person name="Haruta M."/>
            <person name="Huysman M.J."/>
            <person name="Jenkins B.D."/>
            <person name="Jiroutova K."/>
            <person name="Jorgensen R.E."/>
            <person name="Joubert Y."/>
            <person name="Kaplan A."/>
            <person name="Kroger N."/>
            <person name="Kroth P.G."/>
            <person name="La Roche J."/>
            <person name="Lindquist E."/>
            <person name="Lommer M."/>
            <person name="Martin-Jezequel V."/>
            <person name="Lopez P.J."/>
            <person name="Lucas S."/>
            <person name="Mangogna M."/>
            <person name="McGinnis K."/>
            <person name="Medlin L.K."/>
            <person name="Montsant A."/>
            <person name="Oudot-Le Secq M.P."/>
            <person name="Napoli C."/>
            <person name="Obornik M."/>
            <person name="Parker M.S."/>
            <person name="Petit J.L."/>
            <person name="Porcel B.M."/>
            <person name="Poulsen N."/>
            <person name="Robison M."/>
            <person name="Rychlewski L."/>
            <person name="Rynearson T.A."/>
            <person name="Schmutz J."/>
            <person name="Shapiro H."/>
            <person name="Siaut M."/>
            <person name="Stanley M."/>
            <person name="Sussman M.R."/>
            <person name="Taylor A.R."/>
            <person name="Vardi A."/>
            <person name="von Dassow P."/>
            <person name="Vyverman W."/>
            <person name="Willis A."/>
            <person name="Wyrwicz L.S."/>
            <person name="Rokhsar D.S."/>
            <person name="Weissenbach J."/>
            <person name="Armbrust E.V."/>
            <person name="Green B.R."/>
            <person name="Van de Peer Y."/>
            <person name="Grigoriev I.V."/>
        </authorList>
    </citation>
    <scope>NUCLEOTIDE SEQUENCE [LARGE SCALE GENOMIC DNA]</scope>
    <source>
        <strain evidence="14 15">CCMP1335</strain>
    </source>
</reference>
<keyword evidence="4" id="KW-1003">Cell membrane</keyword>
<dbReference type="PANTHER" id="PTHR12424:SF19">
    <property type="entry name" value="INTEGRASE ZINC-BINDING DOMAIN-CONTAINING PROTEIN"/>
    <property type="match status" value="1"/>
</dbReference>
<evidence type="ECO:0000313" key="14">
    <source>
        <dbReference type="EMBL" id="EED93704.1"/>
    </source>
</evidence>
<evidence type="ECO:0000256" key="8">
    <source>
        <dbReference type="ARBA" id="ARBA00023136"/>
    </source>
</evidence>
<proteinExistence type="inferred from homology"/>
<dbReference type="GeneID" id="7444723"/>
<accession>B8BXG8</accession>
<keyword evidence="11" id="KW-0868">Chloride</keyword>
<dbReference type="PANTHER" id="PTHR12424">
    <property type="entry name" value="TWEETY-RELATED"/>
    <property type="match status" value="1"/>
</dbReference>
<dbReference type="InterPro" id="IPR006990">
    <property type="entry name" value="Tweety"/>
</dbReference>
<dbReference type="GO" id="GO:0005254">
    <property type="term" value="F:chloride channel activity"/>
    <property type="evidence" value="ECO:0007669"/>
    <property type="project" value="UniProtKB-KW"/>
</dbReference>
<evidence type="ECO:0000256" key="1">
    <source>
        <dbReference type="ARBA" id="ARBA00004651"/>
    </source>
</evidence>
<feature type="transmembrane region" description="Helical" evidence="13">
    <location>
        <begin position="109"/>
        <end position="130"/>
    </location>
</feature>
<sequence length="615" mass="67702">MSASASVYGVEYIGPEYQITSEVLSFHNVYRFSRSSDITDVFSSDPDAQASYTAGLIVLLVFSITFFTFWGVAILTFKCMGQGNAGFLSGYPFIVEQSPNKRRYSRPTIVRATFLVVTILLWIFAILLVAKGVTKLDDTADTAEDTLVVLNSKIQSANDIVGEIRESGTRSVKIRDKVVELFGTIQCNNLSGIDLYGLGKEATDDLNDLSGFIYEYASALINGITLSKGLSDSAEKVFAEVNLSGLPLFIMSGALFVLPAFFVVGVGLAMMEIRLPKFQMMLTCIILPTFTTVVLIAVVLCSVLLPLGAANSDICVGSASNQGGPDDTVLTAYRNLLGAGSSIPFMVVMYYTQRCVDEYYPFDFLSTYLDQLKTAQSSIDTLIRTLDGNLGYVQQECGTDELTTFLILSKSMKKNLDLLKSTVDDLLMLVNCEDINKMYTNAVHDAGCTKAPAAMSWVYGSLMVISVCGMIMITLRAAYLPSIKLMDPAIKRKDTRTSQTQHLESVSEDDRRAVVKLRLTQENLDNHDAIEFRSEPPVVHRHPVYVNEVTSPPILSPDVVVHRHPYTNAPDVAIHRHPHYASMGEQADVVVPSHPSYVDVMYDDDVSAITHQIER</sequence>
<comment type="similarity">
    <text evidence="2">Belongs to the tweety family.</text>
</comment>
<keyword evidence="3" id="KW-0813">Transport</keyword>
<evidence type="ECO:0000256" key="10">
    <source>
        <dbReference type="ARBA" id="ARBA00023180"/>
    </source>
</evidence>
<feature type="transmembrane region" description="Helical" evidence="13">
    <location>
        <begin position="248"/>
        <end position="270"/>
    </location>
</feature>
<dbReference type="Proteomes" id="UP000001449">
    <property type="component" value="Chromosome 3"/>
</dbReference>
<keyword evidence="6 13" id="KW-1133">Transmembrane helix</keyword>
<comment type="subcellular location">
    <subcellularLocation>
        <location evidence="1">Cell membrane</location>
        <topology evidence="1">Multi-pass membrane protein</topology>
    </subcellularLocation>
</comment>
<dbReference type="PaxDb" id="35128-Thaps21695"/>
<protein>
    <submittedName>
        <fullName evidence="14">Uncharacterized protein</fullName>
    </submittedName>
</protein>
<evidence type="ECO:0000256" key="13">
    <source>
        <dbReference type="SAM" id="Phobius"/>
    </source>
</evidence>
<reference evidence="14 15" key="1">
    <citation type="journal article" date="2004" name="Science">
        <title>The genome of the diatom Thalassiosira pseudonana: ecology, evolution, and metabolism.</title>
        <authorList>
            <person name="Armbrust E.V."/>
            <person name="Berges J.A."/>
            <person name="Bowler C."/>
            <person name="Green B.R."/>
            <person name="Martinez D."/>
            <person name="Putnam N.H."/>
            <person name="Zhou S."/>
            <person name="Allen A.E."/>
            <person name="Apt K.E."/>
            <person name="Bechner M."/>
            <person name="Brzezinski M.A."/>
            <person name="Chaal B.K."/>
            <person name="Chiovitti A."/>
            <person name="Davis A.K."/>
            <person name="Demarest M.S."/>
            <person name="Detter J.C."/>
            <person name="Glavina T."/>
            <person name="Goodstein D."/>
            <person name="Hadi M.Z."/>
            <person name="Hellsten U."/>
            <person name="Hildebrand M."/>
            <person name="Jenkins B.D."/>
            <person name="Jurka J."/>
            <person name="Kapitonov V.V."/>
            <person name="Kroger N."/>
            <person name="Lau W.W."/>
            <person name="Lane T.W."/>
            <person name="Larimer F.W."/>
            <person name="Lippmeier J.C."/>
            <person name="Lucas S."/>
            <person name="Medina M."/>
            <person name="Montsant A."/>
            <person name="Obornik M."/>
            <person name="Parker M.S."/>
            <person name="Palenik B."/>
            <person name="Pazour G.J."/>
            <person name="Richardson P.M."/>
            <person name="Rynearson T.A."/>
            <person name="Saito M.A."/>
            <person name="Schwartz D.C."/>
            <person name="Thamatrakoln K."/>
            <person name="Valentin K."/>
            <person name="Vardi A."/>
            <person name="Wilkerson F.P."/>
            <person name="Rokhsar D.S."/>
        </authorList>
    </citation>
    <scope>NUCLEOTIDE SEQUENCE [LARGE SCALE GENOMIC DNA]</scope>
    <source>
        <strain evidence="14 15">CCMP1335</strain>
    </source>
</reference>
<evidence type="ECO:0000256" key="5">
    <source>
        <dbReference type="ARBA" id="ARBA00022692"/>
    </source>
</evidence>
<dbReference type="eggNOG" id="ENOG502SDYI">
    <property type="taxonomic scope" value="Eukaryota"/>
</dbReference>
<keyword evidence="12" id="KW-0407">Ion channel</keyword>
<dbReference type="GO" id="GO:0034707">
    <property type="term" value="C:chloride channel complex"/>
    <property type="evidence" value="ECO:0007669"/>
    <property type="project" value="UniProtKB-KW"/>
</dbReference>
<dbReference type="EMBL" id="CM000640">
    <property type="protein sequence ID" value="EED93704.1"/>
    <property type="molecule type" value="Genomic_DNA"/>
</dbReference>
<keyword evidence="5 13" id="KW-0812">Transmembrane</keyword>
<evidence type="ECO:0000256" key="2">
    <source>
        <dbReference type="ARBA" id="ARBA00009849"/>
    </source>
</evidence>
<feature type="transmembrane region" description="Helical" evidence="13">
    <location>
        <begin position="282"/>
        <end position="305"/>
    </location>
</feature>
<dbReference type="KEGG" id="tps:THAPSDRAFT_21695"/>
<organism evidence="14 15">
    <name type="scientific">Thalassiosira pseudonana</name>
    <name type="common">Marine diatom</name>
    <name type="synonym">Cyclotella nana</name>
    <dbReference type="NCBI Taxonomy" id="35128"/>
    <lineage>
        <taxon>Eukaryota</taxon>
        <taxon>Sar</taxon>
        <taxon>Stramenopiles</taxon>
        <taxon>Ochrophyta</taxon>
        <taxon>Bacillariophyta</taxon>
        <taxon>Coscinodiscophyceae</taxon>
        <taxon>Thalassiosirophycidae</taxon>
        <taxon>Thalassiosirales</taxon>
        <taxon>Thalassiosiraceae</taxon>
        <taxon>Thalassiosira</taxon>
    </lineage>
</organism>
<dbReference type="GO" id="GO:0005886">
    <property type="term" value="C:plasma membrane"/>
    <property type="evidence" value="ECO:0007669"/>
    <property type="project" value="UniProtKB-SubCell"/>
</dbReference>
<dbReference type="RefSeq" id="XP_002288268.1">
    <property type="nucleotide sequence ID" value="XM_002288232.1"/>
</dbReference>
<evidence type="ECO:0000256" key="11">
    <source>
        <dbReference type="ARBA" id="ARBA00023214"/>
    </source>
</evidence>
<evidence type="ECO:0000256" key="6">
    <source>
        <dbReference type="ARBA" id="ARBA00022989"/>
    </source>
</evidence>
<evidence type="ECO:0000313" key="15">
    <source>
        <dbReference type="Proteomes" id="UP000001449"/>
    </source>
</evidence>
<evidence type="ECO:0000256" key="12">
    <source>
        <dbReference type="ARBA" id="ARBA00023303"/>
    </source>
</evidence>
<evidence type="ECO:0000256" key="9">
    <source>
        <dbReference type="ARBA" id="ARBA00023173"/>
    </source>
</evidence>
<name>B8BXG8_THAPS</name>
<gene>
    <name evidence="14" type="ORF">THAPSDRAFT_21695</name>
</gene>
<dbReference type="InParanoid" id="B8BXG8"/>
<evidence type="ECO:0000256" key="7">
    <source>
        <dbReference type="ARBA" id="ARBA00023065"/>
    </source>
</evidence>
<keyword evidence="8 13" id="KW-0472">Membrane</keyword>